<evidence type="ECO:0000313" key="9">
    <source>
        <dbReference type="EMBL" id="XBH22463.1"/>
    </source>
</evidence>
<protein>
    <submittedName>
        <fullName evidence="9">FtsX-like permease family protein</fullName>
    </submittedName>
</protein>
<keyword evidence="3 7" id="KW-0812">Transmembrane</keyword>
<dbReference type="PANTHER" id="PTHR30572:SF4">
    <property type="entry name" value="ABC TRANSPORTER PERMEASE YTRF"/>
    <property type="match status" value="1"/>
</dbReference>
<sequence length="371" mass="38385">MRQGDQAVIRAVLREAMASAKSQPVTSAITVLMVAGMIFAVMLTTGRTVGAEQEVLGTIDSVGTRTISIRAEGDAGLTSSVVNRVAGIEGIDWAVGFSIAQDATNSAIPGGTKVPVRLMYATHTDLLGIPQDSPVPGELAWASPLALQQLGLPDATGGIVLTSGQNYGVVGQLQVPDYLAEFEPAVFVPRVTQTSDEPISVLLVVASTPEHVTPVTGAVLSVLGVDDASKIKVQTSAQMAQLRALIEGQLGAFSRGLVLALMGLTGILTATLLYGLVMLRRKDFGRRRALGASRSLIVALLMSQTAILSVIGVGIGIALSAVVLVAARDPWPGVSFTAALGVLALVTTLLAAVVPAVIASFREPIKELRVP</sequence>
<evidence type="ECO:0000256" key="1">
    <source>
        <dbReference type="ARBA" id="ARBA00004651"/>
    </source>
</evidence>
<gene>
    <name evidence="9" type="ORF">V5R04_04360</name>
</gene>
<feature type="transmembrane region" description="Helical" evidence="7">
    <location>
        <begin position="338"/>
        <end position="361"/>
    </location>
</feature>
<evidence type="ECO:0000256" key="7">
    <source>
        <dbReference type="SAM" id="Phobius"/>
    </source>
</evidence>
<keyword evidence="5 7" id="KW-0472">Membrane</keyword>
<organism evidence="9">
    <name type="scientific">Jonesiaceae bacterium BS-20</name>
    <dbReference type="NCBI Taxonomy" id="3120821"/>
    <lineage>
        <taxon>Bacteria</taxon>
        <taxon>Bacillati</taxon>
        <taxon>Actinomycetota</taxon>
        <taxon>Actinomycetes</taxon>
        <taxon>Micrococcales</taxon>
        <taxon>Jonesiaceae</taxon>
    </lineage>
</organism>
<dbReference type="GO" id="GO:0005886">
    <property type="term" value="C:plasma membrane"/>
    <property type="evidence" value="ECO:0007669"/>
    <property type="project" value="UniProtKB-SubCell"/>
</dbReference>
<reference evidence="9" key="1">
    <citation type="submission" date="2024-02" db="EMBL/GenBank/DDBJ databases">
        <title>Tomenella chthoni gen. nov. sp. nov., a member of the family Jonesiaceae isolated from bat guano.</title>
        <authorList>
            <person name="Miller S.L."/>
            <person name="King J."/>
            <person name="Sankaranarayanan K."/>
            <person name="Lawson P.A."/>
        </authorList>
    </citation>
    <scope>NUCLEOTIDE SEQUENCE</scope>
    <source>
        <strain evidence="9">BS-20</strain>
    </source>
</reference>
<feature type="domain" description="ABC3 transporter permease C-terminal" evidence="8">
    <location>
        <begin position="258"/>
        <end position="361"/>
    </location>
</feature>
<evidence type="ECO:0000256" key="4">
    <source>
        <dbReference type="ARBA" id="ARBA00022989"/>
    </source>
</evidence>
<keyword evidence="2" id="KW-1003">Cell membrane</keyword>
<dbReference type="InterPro" id="IPR050250">
    <property type="entry name" value="Macrolide_Exporter_MacB"/>
</dbReference>
<proteinExistence type="inferred from homology"/>
<evidence type="ECO:0000256" key="5">
    <source>
        <dbReference type="ARBA" id="ARBA00023136"/>
    </source>
</evidence>
<comment type="similarity">
    <text evidence="6">Belongs to the ABC-4 integral membrane protein family.</text>
</comment>
<dbReference type="Pfam" id="PF02687">
    <property type="entry name" value="FtsX"/>
    <property type="match status" value="1"/>
</dbReference>
<comment type="subcellular location">
    <subcellularLocation>
        <location evidence="1">Cell membrane</location>
        <topology evidence="1">Multi-pass membrane protein</topology>
    </subcellularLocation>
</comment>
<dbReference type="EMBL" id="CP146203">
    <property type="protein sequence ID" value="XBH22463.1"/>
    <property type="molecule type" value="Genomic_DNA"/>
</dbReference>
<evidence type="ECO:0000256" key="2">
    <source>
        <dbReference type="ARBA" id="ARBA00022475"/>
    </source>
</evidence>
<feature type="transmembrane region" description="Helical" evidence="7">
    <location>
        <begin position="298"/>
        <end position="326"/>
    </location>
</feature>
<evidence type="ECO:0000259" key="8">
    <source>
        <dbReference type="Pfam" id="PF02687"/>
    </source>
</evidence>
<name>A0AAU7DXA8_9MICO</name>
<evidence type="ECO:0000256" key="3">
    <source>
        <dbReference type="ARBA" id="ARBA00022692"/>
    </source>
</evidence>
<dbReference type="AlphaFoldDB" id="A0AAU7DXA8"/>
<dbReference type="InterPro" id="IPR003838">
    <property type="entry name" value="ABC3_permease_C"/>
</dbReference>
<keyword evidence="4 7" id="KW-1133">Transmembrane helix</keyword>
<dbReference type="GO" id="GO:0022857">
    <property type="term" value="F:transmembrane transporter activity"/>
    <property type="evidence" value="ECO:0007669"/>
    <property type="project" value="TreeGrafter"/>
</dbReference>
<feature type="transmembrane region" description="Helical" evidence="7">
    <location>
        <begin position="24"/>
        <end position="43"/>
    </location>
</feature>
<feature type="transmembrane region" description="Helical" evidence="7">
    <location>
        <begin position="257"/>
        <end position="277"/>
    </location>
</feature>
<evidence type="ECO:0000256" key="6">
    <source>
        <dbReference type="ARBA" id="ARBA00038076"/>
    </source>
</evidence>
<accession>A0AAU7DXA8</accession>
<dbReference type="PANTHER" id="PTHR30572">
    <property type="entry name" value="MEMBRANE COMPONENT OF TRANSPORTER-RELATED"/>
    <property type="match status" value="1"/>
</dbReference>